<dbReference type="Proteomes" id="UP000031620">
    <property type="component" value="Chromosome"/>
</dbReference>
<dbReference type="KEGG" id="lho:LOOC260_106360"/>
<proteinExistence type="predicted"/>
<evidence type="ECO:0000313" key="2">
    <source>
        <dbReference type="EMBL" id="BAP85193.1"/>
    </source>
</evidence>
<dbReference type="InterPro" id="IPR048844">
    <property type="entry name" value="LpdD_chaperone-like"/>
</dbReference>
<evidence type="ECO:0000259" key="1">
    <source>
        <dbReference type="Pfam" id="PF21758"/>
    </source>
</evidence>
<dbReference type="STRING" id="1291742.LOOC260_106360"/>
<dbReference type="RefSeq" id="WP_041092965.1">
    <property type="nucleotide sequence ID" value="NZ_AP014680.1"/>
</dbReference>
<evidence type="ECO:0000313" key="3">
    <source>
        <dbReference type="Proteomes" id="UP000031620"/>
    </source>
</evidence>
<sequence length="152" mass="16695">MPAKMPKTNNEIPNTFKVDVTKSGYTMVAILERQNQDVLIQLIGGDVPHYGVVMSIDNTGNTETIRLPSRPGHVHQEKILIEQVAGAIKPVLQNNAIIVSGMHVNDISTEQMHAAIPMAQKLGARLAVWLKQNPVDPLPMSFAKKNSVNNRV</sequence>
<reference evidence="2 3" key="1">
    <citation type="submission" date="2014-11" db="EMBL/GenBank/DDBJ databases">
        <title>Complete genome sequence and analysis of Lactobacillus hokkaidonensis LOOC260T.</title>
        <authorList>
            <person name="Tanizawa Y."/>
            <person name="Tohno M."/>
            <person name="Kaminuma E."/>
            <person name="Nakamura Y."/>
            <person name="Arita M."/>
        </authorList>
    </citation>
    <scope>NUCLEOTIDE SEQUENCE [LARGE SCALE GENOMIC DNA]</scope>
    <source>
        <strain evidence="2 3">LOOC260</strain>
    </source>
</reference>
<organism evidence="2 3">
    <name type="scientific">Paucilactobacillus hokkaidonensis JCM 18461</name>
    <dbReference type="NCBI Taxonomy" id="1291742"/>
    <lineage>
        <taxon>Bacteria</taxon>
        <taxon>Bacillati</taxon>
        <taxon>Bacillota</taxon>
        <taxon>Bacilli</taxon>
        <taxon>Lactobacillales</taxon>
        <taxon>Lactobacillaceae</taxon>
        <taxon>Paucilactobacillus</taxon>
    </lineage>
</organism>
<dbReference type="AlphaFoldDB" id="A0A0A1GWI5"/>
<dbReference type="EMBL" id="AP014680">
    <property type="protein sequence ID" value="BAP85193.1"/>
    <property type="molecule type" value="Genomic_DNA"/>
</dbReference>
<accession>A0A0A1GWI5</accession>
<feature type="domain" description="Prenylated flavin chaperone LpdD-like" evidence="1">
    <location>
        <begin position="22"/>
        <end position="130"/>
    </location>
</feature>
<name>A0A0A1GWI5_9LACO</name>
<protein>
    <recommendedName>
        <fullName evidence="1">Prenylated flavin chaperone LpdD-like domain-containing protein</fullName>
    </recommendedName>
</protein>
<gene>
    <name evidence="2" type="ORF">LOOC260_106360</name>
</gene>
<dbReference type="Pfam" id="PF21758">
    <property type="entry name" value="PAC_bac"/>
    <property type="match status" value="1"/>
</dbReference>
<dbReference type="HOGENOM" id="CLU_139132_1_0_9"/>